<keyword evidence="2" id="KW-0813">Transport</keyword>
<dbReference type="EMBL" id="BAABCJ010000002">
    <property type="protein sequence ID" value="GAA3703955.1"/>
    <property type="molecule type" value="Genomic_DNA"/>
</dbReference>
<dbReference type="CDD" id="cd03262">
    <property type="entry name" value="ABC_HisP_GlnQ"/>
    <property type="match status" value="1"/>
</dbReference>
<dbReference type="GO" id="GO:0005524">
    <property type="term" value="F:ATP binding"/>
    <property type="evidence" value="ECO:0007669"/>
    <property type="project" value="UniProtKB-KW"/>
</dbReference>
<evidence type="ECO:0000256" key="7">
    <source>
        <dbReference type="SAM" id="MobiDB-lite"/>
    </source>
</evidence>
<keyword evidence="5 9" id="KW-0067">ATP-binding</keyword>
<dbReference type="SMART" id="SM00382">
    <property type="entry name" value="AAA"/>
    <property type="match status" value="1"/>
</dbReference>
<keyword evidence="4" id="KW-0547">Nucleotide-binding</keyword>
<dbReference type="PANTHER" id="PTHR43166:SF35">
    <property type="entry name" value="L-CYSTINE IMPORT ATP-BINDING PROTEIN TCYN"/>
    <property type="match status" value="1"/>
</dbReference>
<evidence type="ECO:0000313" key="10">
    <source>
        <dbReference type="Proteomes" id="UP001501536"/>
    </source>
</evidence>
<sequence>MSPTDPPLGGPAGGSDDAAARADRRADVPSNRSGTPLLKVTGLQKSFGDHEVLTSIDLSVRQGEVLALIGPSGSGKTTALRCLNGLEQPDAGRVEFDGGPVVDFSPATPRRERDSLRRRSAMVFQQHNLFPHMTVLQNVIEGPVQVQRRPRKEAVAEAVRLLERVGLGGKHEAYPHELSGGQQQRVGIVRALALKPSLLLFDEPTSALDPELVGDVLSVIKELAQEGWTMVLVTHELAFAREVADEVVFMDGGVVVERGHPDRVLRQPREERTRRFVHRLLNPF</sequence>
<dbReference type="InterPro" id="IPR050086">
    <property type="entry name" value="MetN_ABC_transporter-like"/>
</dbReference>
<comment type="caution">
    <text evidence="9">The sequence shown here is derived from an EMBL/GenBank/DDBJ whole genome shotgun (WGS) entry which is preliminary data.</text>
</comment>
<keyword evidence="6" id="KW-0472">Membrane</keyword>
<evidence type="ECO:0000256" key="4">
    <source>
        <dbReference type="ARBA" id="ARBA00022741"/>
    </source>
</evidence>
<dbReference type="SUPFAM" id="SSF52540">
    <property type="entry name" value="P-loop containing nucleoside triphosphate hydrolases"/>
    <property type="match status" value="1"/>
</dbReference>
<evidence type="ECO:0000256" key="6">
    <source>
        <dbReference type="ARBA" id="ARBA00023136"/>
    </source>
</evidence>
<protein>
    <submittedName>
        <fullName evidence="9">Cystine ABC transporter ATP-binding protein TcyC</fullName>
    </submittedName>
</protein>
<dbReference type="PROSITE" id="PS50893">
    <property type="entry name" value="ABC_TRANSPORTER_2"/>
    <property type="match status" value="1"/>
</dbReference>
<feature type="compositionally biased region" description="Basic and acidic residues" evidence="7">
    <location>
        <begin position="18"/>
        <end position="27"/>
    </location>
</feature>
<evidence type="ECO:0000259" key="8">
    <source>
        <dbReference type="PROSITE" id="PS50893"/>
    </source>
</evidence>
<evidence type="ECO:0000256" key="2">
    <source>
        <dbReference type="ARBA" id="ARBA00022448"/>
    </source>
</evidence>
<evidence type="ECO:0000256" key="5">
    <source>
        <dbReference type="ARBA" id="ARBA00022840"/>
    </source>
</evidence>
<dbReference type="InterPro" id="IPR030679">
    <property type="entry name" value="ABC_ATPase_HisP-typ"/>
</dbReference>
<reference evidence="10" key="1">
    <citation type="journal article" date="2019" name="Int. J. Syst. Evol. Microbiol.">
        <title>The Global Catalogue of Microorganisms (GCM) 10K type strain sequencing project: providing services to taxonomists for standard genome sequencing and annotation.</title>
        <authorList>
            <consortium name="The Broad Institute Genomics Platform"/>
            <consortium name="The Broad Institute Genome Sequencing Center for Infectious Disease"/>
            <person name="Wu L."/>
            <person name="Ma J."/>
        </authorList>
    </citation>
    <scope>NUCLEOTIDE SEQUENCE [LARGE SCALE GENOMIC DNA]</scope>
    <source>
        <strain evidence="10">JCM 16961</strain>
    </source>
</reference>
<evidence type="ECO:0000256" key="1">
    <source>
        <dbReference type="ARBA" id="ARBA00004202"/>
    </source>
</evidence>
<dbReference type="InterPro" id="IPR003593">
    <property type="entry name" value="AAA+_ATPase"/>
</dbReference>
<accession>A0ABP7DFW7</accession>
<comment type="subcellular location">
    <subcellularLocation>
        <location evidence="1">Cell membrane</location>
        <topology evidence="1">Peripheral membrane protein</topology>
    </subcellularLocation>
</comment>
<evidence type="ECO:0000313" key="9">
    <source>
        <dbReference type="EMBL" id="GAA3703955.1"/>
    </source>
</evidence>
<name>A0ABP7DFW7_9MICC</name>
<evidence type="ECO:0000256" key="3">
    <source>
        <dbReference type="ARBA" id="ARBA00022475"/>
    </source>
</evidence>
<dbReference type="InterPro" id="IPR003439">
    <property type="entry name" value="ABC_transporter-like_ATP-bd"/>
</dbReference>
<gene>
    <name evidence="9" type="primary">tcyC</name>
    <name evidence="9" type="ORF">GCM10022377_17090</name>
</gene>
<dbReference type="Gene3D" id="3.40.50.300">
    <property type="entry name" value="P-loop containing nucleotide triphosphate hydrolases"/>
    <property type="match status" value="1"/>
</dbReference>
<feature type="region of interest" description="Disordered" evidence="7">
    <location>
        <begin position="1"/>
        <end position="37"/>
    </location>
</feature>
<dbReference type="PANTHER" id="PTHR43166">
    <property type="entry name" value="AMINO ACID IMPORT ATP-BINDING PROTEIN"/>
    <property type="match status" value="1"/>
</dbReference>
<proteinExistence type="predicted"/>
<keyword evidence="3" id="KW-1003">Cell membrane</keyword>
<dbReference type="PROSITE" id="PS00211">
    <property type="entry name" value="ABC_TRANSPORTER_1"/>
    <property type="match status" value="1"/>
</dbReference>
<dbReference type="InterPro" id="IPR027417">
    <property type="entry name" value="P-loop_NTPase"/>
</dbReference>
<dbReference type="Pfam" id="PF00005">
    <property type="entry name" value="ABC_tran"/>
    <property type="match status" value="1"/>
</dbReference>
<keyword evidence="10" id="KW-1185">Reference proteome</keyword>
<organism evidence="9 10">
    <name type="scientific">Zhihengliuella alba</name>
    <dbReference type="NCBI Taxonomy" id="547018"/>
    <lineage>
        <taxon>Bacteria</taxon>
        <taxon>Bacillati</taxon>
        <taxon>Actinomycetota</taxon>
        <taxon>Actinomycetes</taxon>
        <taxon>Micrococcales</taxon>
        <taxon>Micrococcaceae</taxon>
        <taxon>Zhihengliuella</taxon>
    </lineage>
</organism>
<feature type="domain" description="ABC transporter" evidence="8">
    <location>
        <begin position="38"/>
        <end position="277"/>
    </location>
</feature>
<dbReference type="Proteomes" id="UP001501536">
    <property type="component" value="Unassembled WGS sequence"/>
</dbReference>
<dbReference type="InterPro" id="IPR017871">
    <property type="entry name" value="ABC_transporter-like_CS"/>
</dbReference>
<dbReference type="PIRSF" id="PIRSF039085">
    <property type="entry name" value="ABC_ATPase_HisP"/>
    <property type="match status" value="1"/>
</dbReference>
<dbReference type="RefSeq" id="WP_344882894.1">
    <property type="nucleotide sequence ID" value="NZ_BAABCJ010000002.1"/>
</dbReference>